<protein>
    <submittedName>
        <fullName evidence="1">Uncharacterized protein</fullName>
    </submittedName>
</protein>
<comment type="caution">
    <text evidence="1">The sequence shown here is derived from an EMBL/GenBank/DDBJ whole genome shotgun (WGS) entry which is preliminary data.</text>
</comment>
<dbReference type="EMBL" id="CM047749">
    <property type="protein sequence ID" value="KAJ0010622.1"/>
    <property type="molecule type" value="Genomic_DNA"/>
</dbReference>
<organism evidence="1 2">
    <name type="scientific">Pistacia integerrima</name>
    <dbReference type="NCBI Taxonomy" id="434235"/>
    <lineage>
        <taxon>Eukaryota</taxon>
        <taxon>Viridiplantae</taxon>
        <taxon>Streptophyta</taxon>
        <taxon>Embryophyta</taxon>
        <taxon>Tracheophyta</taxon>
        <taxon>Spermatophyta</taxon>
        <taxon>Magnoliopsida</taxon>
        <taxon>eudicotyledons</taxon>
        <taxon>Gunneridae</taxon>
        <taxon>Pentapetalae</taxon>
        <taxon>rosids</taxon>
        <taxon>malvids</taxon>
        <taxon>Sapindales</taxon>
        <taxon>Anacardiaceae</taxon>
        <taxon>Pistacia</taxon>
    </lineage>
</organism>
<proteinExistence type="predicted"/>
<reference evidence="2" key="1">
    <citation type="journal article" date="2023" name="G3 (Bethesda)">
        <title>Genome assembly and association tests identify interacting loci associated with vigor, precocity, and sex in interspecific pistachio rootstocks.</title>
        <authorList>
            <person name="Palmer W."/>
            <person name="Jacygrad E."/>
            <person name="Sagayaradj S."/>
            <person name="Cavanaugh K."/>
            <person name="Han R."/>
            <person name="Bertier L."/>
            <person name="Beede B."/>
            <person name="Kafkas S."/>
            <person name="Golino D."/>
            <person name="Preece J."/>
            <person name="Michelmore R."/>
        </authorList>
    </citation>
    <scope>NUCLEOTIDE SEQUENCE [LARGE SCALE GENOMIC DNA]</scope>
</reference>
<sequence>MKLTTPAFEAAHGKDIWSYAVGIESFSKFINDAMACGAGVVKVPAIIKGCPEVFDEAGSLVDVGGGNGTALGLLVRAFPWIRGINFDLPHVVCDAEESHGVENVGGDMFQSVPMADAVFIMQVLHDWGDDECIEILKNAEKQFQRTMGK</sequence>
<accession>A0ACC0X4Q3</accession>
<evidence type="ECO:0000313" key="2">
    <source>
        <dbReference type="Proteomes" id="UP001163603"/>
    </source>
</evidence>
<evidence type="ECO:0000313" key="1">
    <source>
        <dbReference type="EMBL" id="KAJ0010622.1"/>
    </source>
</evidence>
<keyword evidence="2" id="KW-1185">Reference proteome</keyword>
<name>A0ACC0X4Q3_9ROSI</name>
<dbReference type="Proteomes" id="UP001163603">
    <property type="component" value="Chromosome 14"/>
</dbReference>
<gene>
    <name evidence="1" type="ORF">Pint_34206</name>
</gene>